<dbReference type="AlphaFoldDB" id="A0A6A6L739"/>
<reference evidence="2 3" key="1">
    <citation type="journal article" date="2020" name="Mol. Plant">
        <title>The Chromosome-Based Rubber Tree Genome Provides New Insights into Spurge Genome Evolution and Rubber Biosynthesis.</title>
        <authorList>
            <person name="Liu J."/>
            <person name="Shi C."/>
            <person name="Shi C.C."/>
            <person name="Li W."/>
            <person name="Zhang Q.J."/>
            <person name="Zhang Y."/>
            <person name="Li K."/>
            <person name="Lu H.F."/>
            <person name="Shi C."/>
            <person name="Zhu S.T."/>
            <person name="Xiao Z.Y."/>
            <person name="Nan H."/>
            <person name="Yue Y."/>
            <person name="Zhu X.G."/>
            <person name="Wu Y."/>
            <person name="Hong X.N."/>
            <person name="Fan G.Y."/>
            <person name="Tong Y."/>
            <person name="Zhang D."/>
            <person name="Mao C.L."/>
            <person name="Liu Y.L."/>
            <person name="Hao S.J."/>
            <person name="Liu W.Q."/>
            <person name="Lv M.Q."/>
            <person name="Zhang H.B."/>
            <person name="Liu Y."/>
            <person name="Hu-Tang G.R."/>
            <person name="Wang J.P."/>
            <person name="Wang J.H."/>
            <person name="Sun Y.H."/>
            <person name="Ni S.B."/>
            <person name="Chen W.B."/>
            <person name="Zhang X.C."/>
            <person name="Jiao Y.N."/>
            <person name="Eichler E.E."/>
            <person name="Li G.H."/>
            <person name="Liu X."/>
            <person name="Gao L.Z."/>
        </authorList>
    </citation>
    <scope>NUCLEOTIDE SEQUENCE [LARGE SCALE GENOMIC DNA]</scope>
    <source>
        <strain evidence="3">cv. GT1</strain>
        <tissue evidence="2">Leaf</tissue>
    </source>
</reference>
<comment type="caution">
    <text evidence="2">The sequence shown here is derived from an EMBL/GenBank/DDBJ whole genome shotgun (WGS) entry which is preliminary data.</text>
</comment>
<gene>
    <name evidence="2" type="ORF">GH714_032997</name>
</gene>
<evidence type="ECO:0000313" key="2">
    <source>
        <dbReference type="EMBL" id="KAF2295469.1"/>
    </source>
</evidence>
<feature type="compositionally biased region" description="Polar residues" evidence="1">
    <location>
        <begin position="77"/>
        <end position="88"/>
    </location>
</feature>
<sequence length="129" mass="13814">MPKETLNLQGSSGSVMESGIQSITLGVFSPTPEAINTDAWTKDEDEQNFEEKISRSLKHFNSQSDGFFGEKGKEIINSDSNGVTSENSLPMPKETLNLQGSSGSVMESGIQIITLGVFSPTPEAINTDA</sequence>
<organism evidence="2 3">
    <name type="scientific">Hevea brasiliensis</name>
    <name type="common">Para rubber tree</name>
    <name type="synonym">Siphonia brasiliensis</name>
    <dbReference type="NCBI Taxonomy" id="3981"/>
    <lineage>
        <taxon>Eukaryota</taxon>
        <taxon>Viridiplantae</taxon>
        <taxon>Streptophyta</taxon>
        <taxon>Embryophyta</taxon>
        <taxon>Tracheophyta</taxon>
        <taxon>Spermatophyta</taxon>
        <taxon>Magnoliopsida</taxon>
        <taxon>eudicotyledons</taxon>
        <taxon>Gunneridae</taxon>
        <taxon>Pentapetalae</taxon>
        <taxon>rosids</taxon>
        <taxon>fabids</taxon>
        <taxon>Malpighiales</taxon>
        <taxon>Euphorbiaceae</taxon>
        <taxon>Crotonoideae</taxon>
        <taxon>Micrandreae</taxon>
        <taxon>Hevea</taxon>
    </lineage>
</organism>
<keyword evidence="3" id="KW-1185">Reference proteome</keyword>
<dbReference type="Proteomes" id="UP000467840">
    <property type="component" value="Chromosome 7"/>
</dbReference>
<dbReference type="EMBL" id="JAAGAX010000013">
    <property type="protein sequence ID" value="KAF2295469.1"/>
    <property type="molecule type" value="Genomic_DNA"/>
</dbReference>
<name>A0A6A6L739_HEVBR</name>
<proteinExistence type="predicted"/>
<evidence type="ECO:0000256" key="1">
    <source>
        <dbReference type="SAM" id="MobiDB-lite"/>
    </source>
</evidence>
<evidence type="ECO:0000313" key="3">
    <source>
        <dbReference type="Proteomes" id="UP000467840"/>
    </source>
</evidence>
<feature type="region of interest" description="Disordered" evidence="1">
    <location>
        <begin position="68"/>
        <end position="102"/>
    </location>
</feature>
<accession>A0A6A6L739</accession>
<protein>
    <submittedName>
        <fullName evidence="2">Uncharacterized protein</fullName>
    </submittedName>
</protein>